<evidence type="ECO:0000256" key="1">
    <source>
        <dbReference type="ARBA" id="ARBA00023015"/>
    </source>
</evidence>
<keyword evidence="6" id="KW-1185">Reference proteome</keyword>
<feature type="domain" description="HTH cro/C1-type" evidence="4">
    <location>
        <begin position="8"/>
        <end position="62"/>
    </location>
</feature>
<dbReference type="RefSeq" id="WP_091391719.1">
    <property type="nucleotide sequence ID" value="NZ_BKAI01000002.1"/>
</dbReference>
<dbReference type="InterPro" id="IPR001387">
    <property type="entry name" value="Cro/C1-type_HTH"/>
</dbReference>
<dbReference type="Pfam" id="PF12844">
    <property type="entry name" value="HTH_19"/>
    <property type="match status" value="1"/>
</dbReference>
<dbReference type="CDD" id="cd00093">
    <property type="entry name" value="HTH_XRE"/>
    <property type="match status" value="1"/>
</dbReference>
<protein>
    <submittedName>
        <fullName evidence="5">Helix-turn-helix domain-containing protein</fullName>
    </submittedName>
</protein>
<dbReference type="AlphaFoldDB" id="A0A1G8SFT9"/>
<gene>
    <name evidence="5" type="ORF">SAMN04487935_0538</name>
</gene>
<dbReference type="GO" id="GO:0003677">
    <property type="term" value="F:DNA binding"/>
    <property type="evidence" value="ECO:0007669"/>
    <property type="project" value="UniProtKB-KW"/>
</dbReference>
<dbReference type="PANTHER" id="PTHR40661">
    <property type="match status" value="1"/>
</dbReference>
<dbReference type="Proteomes" id="UP000199580">
    <property type="component" value="Unassembled WGS sequence"/>
</dbReference>
<dbReference type="SMART" id="SM00530">
    <property type="entry name" value="HTH_XRE"/>
    <property type="match status" value="1"/>
</dbReference>
<evidence type="ECO:0000259" key="4">
    <source>
        <dbReference type="PROSITE" id="PS50943"/>
    </source>
</evidence>
<dbReference type="CDD" id="cd06529">
    <property type="entry name" value="S24_LexA-like"/>
    <property type="match status" value="1"/>
</dbReference>
<dbReference type="InterPro" id="IPR039418">
    <property type="entry name" value="LexA-like"/>
</dbReference>
<dbReference type="Pfam" id="PF00717">
    <property type="entry name" value="Peptidase_S24"/>
    <property type="match status" value="1"/>
</dbReference>
<dbReference type="Gene3D" id="1.10.260.40">
    <property type="entry name" value="lambda repressor-like DNA-binding domains"/>
    <property type="match status" value="1"/>
</dbReference>
<evidence type="ECO:0000313" key="5">
    <source>
        <dbReference type="EMBL" id="SDJ28078.1"/>
    </source>
</evidence>
<keyword evidence="3" id="KW-0804">Transcription</keyword>
<dbReference type="STRING" id="1128970.SAMN04487935_0538"/>
<keyword evidence="1" id="KW-0805">Transcription regulation</keyword>
<dbReference type="PROSITE" id="PS50943">
    <property type="entry name" value="HTH_CROC1"/>
    <property type="match status" value="1"/>
</dbReference>
<dbReference type="SUPFAM" id="SSF47413">
    <property type="entry name" value="lambda repressor-like DNA-binding domains"/>
    <property type="match status" value="1"/>
</dbReference>
<dbReference type="EMBL" id="FNEZ01000001">
    <property type="protein sequence ID" value="SDJ28078.1"/>
    <property type="molecule type" value="Genomic_DNA"/>
</dbReference>
<dbReference type="InterPro" id="IPR010982">
    <property type="entry name" value="Lambda_DNA-bd_dom_sf"/>
</dbReference>
<keyword evidence="2" id="KW-0238">DNA-binding</keyword>
<dbReference type="Gene3D" id="2.10.109.10">
    <property type="entry name" value="Umud Fragment, subunit A"/>
    <property type="match status" value="1"/>
</dbReference>
<dbReference type="InterPro" id="IPR015927">
    <property type="entry name" value="Peptidase_S24_S26A/B/C"/>
</dbReference>
<organism evidence="5 6">
    <name type="scientific">Flavobacterium noncentrifugens</name>
    <dbReference type="NCBI Taxonomy" id="1128970"/>
    <lineage>
        <taxon>Bacteria</taxon>
        <taxon>Pseudomonadati</taxon>
        <taxon>Bacteroidota</taxon>
        <taxon>Flavobacteriia</taxon>
        <taxon>Flavobacteriales</taxon>
        <taxon>Flavobacteriaceae</taxon>
        <taxon>Flavobacterium</taxon>
    </lineage>
</organism>
<name>A0A1G8SFT9_9FLAO</name>
<accession>A0A1G8SFT9</accession>
<dbReference type="SUPFAM" id="SSF51306">
    <property type="entry name" value="LexA/Signal peptidase"/>
    <property type="match status" value="1"/>
</dbReference>
<proteinExistence type="predicted"/>
<evidence type="ECO:0000256" key="3">
    <source>
        <dbReference type="ARBA" id="ARBA00023163"/>
    </source>
</evidence>
<dbReference type="PANTHER" id="PTHR40661:SF3">
    <property type="entry name" value="FELS-1 PROPHAGE TRANSCRIPTIONAL REGULATOR"/>
    <property type="match status" value="1"/>
</dbReference>
<evidence type="ECO:0000256" key="2">
    <source>
        <dbReference type="ARBA" id="ARBA00023125"/>
    </source>
</evidence>
<evidence type="ECO:0000313" key="6">
    <source>
        <dbReference type="Proteomes" id="UP000199580"/>
    </source>
</evidence>
<sequence>MTLFSDNIKYLRSSRKESQSKIAEALDIKRSRYEPYESGNAEPPYEILKKMAQYFNISIDLLLSVDIRKYDIEELLTLEDNRILLPIMIDAHGENLIEIVPHKARAGYLTGYADPEFIENLQRISLPFLGSGKYRAFPVEGDSMPPHQDGSYIVGQFTEKLEDIKNGKTYILITKNQGMVYKRLNKNDNNSLMLISDNTLYEPYKAKASEIIEIWEYVCNIGFDDKVQREVNDDSVKAMFSKLMLEIKTRKNG</sequence>
<dbReference type="OrthoDB" id="3831186at2"/>
<dbReference type="InterPro" id="IPR036286">
    <property type="entry name" value="LexA/Signal_pep-like_sf"/>
</dbReference>
<reference evidence="5 6" key="1">
    <citation type="submission" date="2016-10" db="EMBL/GenBank/DDBJ databases">
        <authorList>
            <person name="de Groot N.N."/>
        </authorList>
    </citation>
    <scope>NUCLEOTIDE SEQUENCE [LARGE SCALE GENOMIC DNA]</scope>
    <source>
        <strain evidence="5 6">CGMCC 1.10076</strain>
    </source>
</reference>